<evidence type="ECO:0000313" key="1">
    <source>
        <dbReference type="EMBL" id="WUI83732.1"/>
    </source>
</evidence>
<keyword evidence="2" id="KW-1185">Reference proteome</keyword>
<proteinExistence type="predicted"/>
<sequence length="286" mass="30951">MSQRGEEHRLSGLDGFAFPVSCTAGGETRARAVAQRMERAVAWLDGQVGTPSVPALFVVGPEEWDGIALGLPYGMPHVEDGRIVVGQRPGPFWQTLLDAAAPGLPAESRQRLAAVYGEPPDLGTFADLLVVHELGHVTHGEGWPGHSVGFWLRELAANLCLHGYVAEVEPESMPVLETVYDVIWETGPGPWPVRDLHCMADSLAGDGTNYVWFQFGLQILARRLWESADTTALRGVVALLRGPAQPFGNVVDVLATFDRHAARAVLDWPHLGNAVTRDEVRNASSA</sequence>
<dbReference type="RefSeq" id="WP_328373126.1">
    <property type="nucleotide sequence ID" value="NZ_CP107936.1"/>
</dbReference>
<protein>
    <submittedName>
        <fullName evidence="1">Uncharacterized protein</fullName>
    </submittedName>
</protein>
<evidence type="ECO:0000313" key="2">
    <source>
        <dbReference type="Proteomes" id="UP001346877"/>
    </source>
</evidence>
<name>A0ABZ1PIA6_9ACTN</name>
<accession>A0ABZ1PIA6</accession>
<gene>
    <name evidence="1" type="ORF">OG375_05145</name>
</gene>
<dbReference type="EMBL" id="CP107941">
    <property type="protein sequence ID" value="WUI83732.1"/>
    <property type="molecule type" value="Genomic_DNA"/>
</dbReference>
<reference evidence="1 2" key="1">
    <citation type="submission" date="2022-10" db="EMBL/GenBank/DDBJ databases">
        <title>The complete genomes of actinobacterial strains from the NBC collection.</title>
        <authorList>
            <person name="Joergensen T.S."/>
            <person name="Alvarez Arevalo M."/>
            <person name="Sterndorff E.B."/>
            <person name="Faurdal D."/>
            <person name="Vuksanovic O."/>
            <person name="Mourched A.-S."/>
            <person name="Charusanti P."/>
            <person name="Shaw S."/>
            <person name="Blin K."/>
            <person name="Weber T."/>
        </authorList>
    </citation>
    <scope>NUCLEOTIDE SEQUENCE [LARGE SCALE GENOMIC DNA]</scope>
    <source>
        <strain evidence="1 2">NBC_00396</strain>
    </source>
</reference>
<organism evidence="1 2">
    <name type="scientific">Micromonospora zamorensis</name>
    <dbReference type="NCBI Taxonomy" id="709883"/>
    <lineage>
        <taxon>Bacteria</taxon>
        <taxon>Bacillati</taxon>
        <taxon>Actinomycetota</taxon>
        <taxon>Actinomycetes</taxon>
        <taxon>Micromonosporales</taxon>
        <taxon>Micromonosporaceae</taxon>
        <taxon>Micromonospora</taxon>
    </lineage>
</organism>
<dbReference type="Proteomes" id="UP001346877">
    <property type="component" value="Chromosome"/>
</dbReference>